<dbReference type="AlphaFoldDB" id="A0A7R8WRW8"/>
<feature type="region of interest" description="Disordered" evidence="1">
    <location>
        <begin position="1"/>
        <end position="49"/>
    </location>
</feature>
<evidence type="ECO:0000313" key="2">
    <source>
        <dbReference type="EMBL" id="CAD7233929.1"/>
    </source>
</evidence>
<proteinExistence type="predicted"/>
<evidence type="ECO:0000256" key="1">
    <source>
        <dbReference type="SAM" id="MobiDB-lite"/>
    </source>
</evidence>
<accession>A0A7R8WRW8</accession>
<sequence>MIRTAAQGSIQSRMGKPSTFTETCGRMDWPTKNKGVSASPSVGKDFAAK</sequence>
<gene>
    <name evidence="2" type="ORF">CTOB1V02_LOCUS11747</name>
</gene>
<name>A0A7R8WRW8_9CRUS</name>
<organism evidence="2">
    <name type="scientific">Cyprideis torosa</name>
    <dbReference type="NCBI Taxonomy" id="163714"/>
    <lineage>
        <taxon>Eukaryota</taxon>
        <taxon>Metazoa</taxon>
        <taxon>Ecdysozoa</taxon>
        <taxon>Arthropoda</taxon>
        <taxon>Crustacea</taxon>
        <taxon>Oligostraca</taxon>
        <taxon>Ostracoda</taxon>
        <taxon>Podocopa</taxon>
        <taxon>Podocopida</taxon>
        <taxon>Cytherocopina</taxon>
        <taxon>Cytheroidea</taxon>
        <taxon>Cytherideidae</taxon>
        <taxon>Cyprideis</taxon>
    </lineage>
</organism>
<reference evidence="2" key="1">
    <citation type="submission" date="2020-11" db="EMBL/GenBank/DDBJ databases">
        <authorList>
            <person name="Tran Van P."/>
        </authorList>
    </citation>
    <scope>NUCLEOTIDE SEQUENCE</scope>
</reference>
<protein>
    <submittedName>
        <fullName evidence="2">Uncharacterized protein</fullName>
    </submittedName>
</protein>
<feature type="compositionally biased region" description="Polar residues" evidence="1">
    <location>
        <begin position="1"/>
        <end position="22"/>
    </location>
</feature>
<dbReference type="EMBL" id="OB667300">
    <property type="protein sequence ID" value="CAD7233929.1"/>
    <property type="molecule type" value="Genomic_DNA"/>
</dbReference>